<evidence type="ECO:0000256" key="2">
    <source>
        <dbReference type="ARBA" id="ARBA00034247"/>
    </source>
</evidence>
<dbReference type="InterPro" id="IPR029787">
    <property type="entry name" value="Nucleotide_cyclase"/>
</dbReference>
<evidence type="ECO:0000259" key="5">
    <source>
        <dbReference type="PROSITE" id="PS50887"/>
    </source>
</evidence>
<feature type="domain" description="GGDEF" evidence="5">
    <location>
        <begin position="177"/>
        <end position="308"/>
    </location>
</feature>
<protein>
    <recommendedName>
        <fullName evidence="1">diguanylate cyclase</fullName>
        <ecNumber evidence="1">2.7.7.65</ecNumber>
    </recommendedName>
</protein>
<evidence type="ECO:0000256" key="3">
    <source>
        <dbReference type="SAM" id="MobiDB-lite"/>
    </source>
</evidence>
<dbReference type="Gene3D" id="3.30.70.270">
    <property type="match status" value="1"/>
</dbReference>
<dbReference type="EMBL" id="JAUOQI010000022">
    <property type="protein sequence ID" value="MDO6579593.1"/>
    <property type="molecule type" value="Genomic_DNA"/>
</dbReference>
<evidence type="ECO:0000313" key="6">
    <source>
        <dbReference type="EMBL" id="MDO6579593.1"/>
    </source>
</evidence>
<dbReference type="RefSeq" id="WP_303539057.1">
    <property type="nucleotide sequence ID" value="NZ_JAUOQI010000022.1"/>
</dbReference>
<name>A0AAW7Z8Y7_9ALTE</name>
<dbReference type="AlphaFoldDB" id="A0AAW7Z8Y7"/>
<feature type="transmembrane region" description="Helical" evidence="4">
    <location>
        <begin position="74"/>
        <end position="94"/>
    </location>
</feature>
<dbReference type="GO" id="GO:1902201">
    <property type="term" value="P:negative regulation of bacterial-type flagellum-dependent cell motility"/>
    <property type="evidence" value="ECO:0007669"/>
    <property type="project" value="TreeGrafter"/>
</dbReference>
<dbReference type="InterPro" id="IPR000160">
    <property type="entry name" value="GGDEF_dom"/>
</dbReference>
<comment type="catalytic activity">
    <reaction evidence="2">
        <text>2 GTP = 3',3'-c-di-GMP + 2 diphosphate</text>
        <dbReference type="Rhea" id="RHEA:24898"/>
        <dbReference type="ChEBI" id="CHEBI:33019"/>
        <dbReference type="ChEBI" id="CHEBI:37565"/>
        <dbReference type="ChEBI" id="CHEBI:58805"/>
        <dbReference type="EC" id="2.7.7.65"/>
    </reaction>
</comment>
<dbReference type="GO" id="GO:0043709">
    <property type="term" value="P:cell adhesion involved in single-species biofilm formation"/>
    <property type="evidence" value="ECO:0007669"/>
    <property type="project" value="TreeGrafter"/>
</dbReference>
<dbReference type="PROSITE" id="PS50887">
    <property type="entry name" value="GGDEF"/>
    <property type="match status" value="1"/>
</dbReference>
<dbReference type="InterPro" id="IPR050469">
    <property type="entry name" value="Diguanylate_Cyclase"/>
</dbReference>
<keyword evidence="4" id="KW-1133">Transmembrane helix</keyword>
<dbReference type="NCBIfam" id="TIGR00254">
    <property type="entry name" value="GGDEF"/>
    <property type="match status" value="1"/>
</dbReference>
<evidence type="ECO:0000256" key="1">
    <source>
        <dbReference type="ARBA" id="ARBA00012528"/>
    </source>
</evidence>
<dbReference type="PANTHER" id="PTHR45138:SF9">
    <property type="entry name" value="DIGUANYLATE CYCLASE DGCM-RELATED"/>
    <property type="match status" value="1"/>
</dbReference>
<keyword evidence="6" id="KW-0808">Transferase</keyword>
<keyword evidence="6" id="KW-0548">Nucleotidyltransferase</keyword>
<dbReference type="SUPFAM" id="SSF55073">
    <property type="entry name" value="Nucleotide cyclase"/>
    <property type="match status" value="1"/>
</dbReference>
<dbReference type="InterPro" id="IPR043128">
    <property type="entry name" value="Rev_trsase/Diguanyl_cyclase"/>
</dbReference>
<dbReference type="Proteomes" id="UP001170717">
    <property type="component" value="Unassembled WGS sequence"/>
</dbReference>
<gene>
    <name evidence="6" type="ORF">Q4527_19500</name>
</gene>
<accession>A0AAW7Z8Y7</accession>
<dbReference type="CDD" id="cd01949">
    <property type="entry name" value="GGDEF"/>
    <property type="match status" value="1"/>
</dbReference>
<evidence type="ECO:0000313" key="7">
    <source>
        <dbReference type="Proteomes" id="UP001170717"/>
    </source>
</evidence>
<dbReference type="Pfam" id="PF00990">
    <property type="entry name" value="GGDEF"/>
    <property type="match status" value="1"/>
</dbReference>
<dbReference type="SMART" id="SM00267">
    <property type="entry name" value="GGDEF"/>
    <property type="match status" value="1"/>
</dbReference>
<proteinExistence type="predicted"/>
<dbReference type="GO" id="GO:0052621">
    <property type="term" value="F:diguanylate cyclase activity"/>
    <property type="evidence" value="ECO:0007669"/>
    <property type="project" value="UniProtKB-EC"/>
</dbReference>
<feature type="compositionally biased region" description="Basic and acidic residues" evidence="3">
    <location>
        <begin position="299"/>
        <end position="311"/>
    </location>
</feature>
<comment type="caution">
    <text evidence="6">The sequence shown here is derived from an EMBL/GenBank/DDBJ whole genome shotgun (WGS) entry which is preliminary data.</text>
</comment>
<reference evidence="6" key="1">
    <citation type="submission" date="2023-07" db="EMBL/GenBank/DDBJ databases">
        <title>Genome content predicts the carbon catabolic preferences of heterotrophic bacteria.</title>
        <authorList>
            <person name="Gralka M."/>
        </authorList>
    </citation>
    <scope>NUCLEOTIDE SEQUENCE</scope>
    <source>
        <strain evidence="6">F2M12</strain>
    </source>
</reference>
<dbReference type="GO" id="GO:0005886">
    <property type="term" value="C:plasma membrane"/>
    <property type="evidence" value="ECO:0007669"/>
    <property type="project" value="TreeGrafter"/>
</dbReference>
<sequence length="351" mass="38672">MFTLRNATQFGHHKGWLFFTFATCALASSLSLTFGNPKPLAIISGLDIVGEGSVVLLTLGWIVAVLASRPPGKVTSLLIMGLVFFLFSMTLDLLDEFLRYPDSAVWLSMIESIPAAIGMIIMTAALYLWHLEQRAINLQLRRREWDYRDHQEIDPITQLYRGDYWQSRVTALQASGHNGYVAIIDINEFSYFNQCYGQAEGDRYLHEVAQLVVMNLRQQDLACRYAGDRFALLLPNVNEAEAQDIVKEVRASISHVAFRYKEDTAAIYTSARAVVAPLSQGDSLTDTLQHLLLQLEDAGRNEGDKVGDEGSYKGSNLGAKPGTKPGSKPGTKLGSKPGTKLGSKPGSRNAA</sequence>
<keyword evidence="4" id="KW-0472">Membrane</keyword>
<dbReference type="PANTHER" id="PTHR45138">
    <property type="entry name" value="REGULATORY COMPONENTS OF SENSORY TRANSDUCTION SYSTEM"/>
    <property type="match status" value="1"/>
</dbReference>
<keyword evidence="4" id="KW-0812">Transmembrane</keyword>
<feature type="transmembrane region" description="Helical" evidence="4">
    <location>
        <begin position="106"/>
        <end position="129"/>
    </location>
</feature>
<feature type="transmembrane region" description="Helical" evidence="4">
    <location>
        <begin position="41"/>
        <end position="67"/>
    </location>
</feature>
<feature type="region of interest" description="Disordered" evidence="3">
    <location>
        <begin position="299"/>
        <end position="351"/>
    </location>
</feature>
<organism evidence="6 7">
    <name type="scientific">Alteromonas stellipolaris</name>
    <dbReference type="NCBI Taxonomy" id="233316"/>
    <lineage>
        <taxon>Bacteria</taxon>
        <taxon>Pseudomonadati</taxon>
        <taxon>Pseudomonadota</taxon>
        <taxon>Gammaproteobacteria</taxon>
        <taxon>Alteromonadales</taxon>
        <taxon>Alteromonadaceae</taxon>
        <taxon>Alteromonas/Salinimonas group</taxon>
        <taxon>Alteromonas</taxon>
    </lineage>
</organism>
<evidence type="ECO:0000256" key="4">
    <source>
        <dbReference type="SAM" id="Phobius"/>
    </source>
</evidence>
<dbReference type="EC" id="2.7.7.65" evidence="1"/>